<feature type="compositionally biased region" description="Low complexity" evidence="1">
    <location>
        <begin position="40"/>
        <end position="57"/>
    </location>
</feature>
<protein>
    <submittedName>
        <fullName evidence="2">Uncharacterized protein</fullName>
    </submittedName>
</protein>
<dbReference type="OrthoDB" id="3225452at2759"/>
<dbReference type="InParanoid" id="A0A6L2PE55"/>
<proteinExistence type="predicted"/>
<gene>
    <name evidence="2" type="ORF">Cfor_10070</name>
</gene>
<comment type="caution">
    <text evidence="2">The sequence shown here is derived from an EMBL/GenBank/DDBJ whole genome shotgun (WGS) entry which is preliminary data.</text>
</comment>
<feature type="non-terminal residue" evidence="2">
    <location>
        <position position="1"/>
    </location>
</feature>
<dbReference type="Proteomes" id="UP000502823">
    <property type="component" value="Unassembled WGS sequence"/>
</dbReference>
<reference evidence="3" key="1">
    <citation type="submission" date="2020-01" db="EMBL/GenBank/DDBJ databases">
        <title>Draft genome sequence of the Termite Coptotermes fromosanus.</title>
        <authorList>
            <person name="Itakura S."/>
            <person name="Yosikawa Y."/>
            <person name="Umezawa K."/>
        </authorList>
    </citation>
    <scope>NUCLEOTIDE SEQUENCE [LARGE SCALE GENOMIC DNA]</scope>
</reference>
<feature type="region of interest" description="Disordered" evidence="1">
    <location>
        <begin position="24"/>
        <end position="80"/>
    </location>
</feature>
<evidence type="ECO:0000313" key="2">
    <source>
        <dbReference type="EMBL" id="GFG29482.1"/>
    </source>
</evidence>
<dbReference type="EMBL" id="BLKM01000147">
    <property type="protein sequence ID" value="GFG29482.1"/>
    <property type="molecule type" value="Genomic_DNA"/>
</dbReference>
<evidence type="ECO:0000256" key="1">
    <source>
        <dbReference type="SAM" id="MobiDB-lite"/>
    </source>
</evidence>
<evidence type="ECO:0000313" key="3">
    <source>
        <dbReference type="Proteomes" id="UP000502823"/>
    </source>
</evidence>
<accession>A0A6L2PE55</accession>
<dbReference type="AlphaFoldDB" id="A0A6L2PE55"/>
<feature type="compositionally biased region" description="Polar residues" evidence="1">
    <location>
        <begin position="24"/>
        <end position="39"/>
    </location>
</feature>
<name>A0A6L2PE55_COPFO</name>
<sequence length="260" mass="26747">GASTLTPLAPITLQEMKLDPSMAAYQQESSTYNGVNTSTDAAAAAGSSPGLPLSLPADPAPPAAPQGGNSSPDPGSLTVLQPANNNVATAAASPYSTMLPGFAHYSTGNAVGGGVVPVSDYSYSSPYSQYTTSYGTYGYGAGGLLNSTYYYGNGVSSCSTLNQNLFQRASCALDGDTGVEARSPMAATRANSGASAASPIGMEPMLLFQNNSYPNIQGINTYTELQIGTKSVRCELQVHEAETTSTDTRRNGFECGTRLE</sequence>
<keyword evidence="3" id="KW-1185">Reference proteome</keyword>
<feature type="compositionally biased region" description="Polar residues" evidence="1">
    <location>
        <begin position="67"/>
        <end position="80"/>
    </location>
</feature>
<organism evidence="2 3">
    <name type="scientific">Coptotermes formosanus</name>
    <name type="common">Formosan subterranean termite</name>
    <dbReference type="NCBI Taxonomy" id="36987"/>
    <lineage>
        <taxon>Eukaryota</taxon>
        <taxon>Metazoa</taxon>
        <taxon>Ecdysozoa</taxon>
        <taxon>Arthropoda</taxon>
        <taxon>Hexapoda</taxon>
        <taxon>Insecta</taxon>
        <taxon>Pterygota</taxon>
        <taxon>Neoptera</taxon>
        <taxon>Polyneoptera</taxon>
        <taxon>Dictyoptera</taxon>
        <taxon>Blattodea</taxon>
        <taxon>Blattoidea</taxon>
        <taxon>Termitoidae</taxon>
        <taxon>Rhinotermitidae</taxon>
        <taxon>Coptotermes</taxon>
    </lineage>
</organism>